<reference evidence="2 3" key="1">
    <citation type="submission" date="2011-02" db="EMBL/GenBank/DDBJ databases">
        <title>The Genome Sequence of Sphaeroforma arctica JP610.</title>
        <authorList>
            <consortium name="The Broad Institute Genome Sequencing Platform"/>
            <person name="Russ C."/>
            <person name="Cuomo C."/>
            <person name="Young S.K."/>
            <person name="Zeng Q."/>
            <person name="Gargeya S."/>
            <person name="Alvarado L."/>
            <person name="Berlin A."/>
            <person name="Chapman S.B."/>
            <person name="Chen Z."/>
            <person name="Freedman E."/>
            <person name="Gellesch M."/>
            <person name="Goldberg J."/>
            <person name="Griggs A."/>
            <person name="Gujja S."/>
            <person name="Heilman E."/>
            <person name="Heiman D."/>
            <person name="Howarth C."/>
            <person name="Mehta T."/>
            <person name="Neiman D."/>
            <person name="Pearson M."/>
            <person name="Roberts A."/>
            <person name="Saif S."/>
            <person name="Shea T."/>
            <person name="Shenoy N."/>
            <person name="Sisk P."/>
            <person name="Stolte C."/>
            <person name="Sykes S."/>
            <person name="White J."/>
            <person name="Yandava C."/>
            <person name="Burger G."/>
            <person name="Gray M.W."/>
            <person name="Holland P.W.H."/>
            <person name="King N."/>
            <person name="Lang F.B.F."/>
            <person name="Roger A.J."/>
            <person name="Ruiz-Trillo I."/>
            <person name="Haas B."/>
            <person name="Nusbaum C."/>
            <person name="Birren B."/>
        </authorList>
    </citation>
    <scope>NUCLEOTIDE SEQUENCE [LARGE SCALE GENOMIC DNA]</scope>
    <source>
        <strain evidence="2 3">JP610</strain>
    </source>
</reference>
<accession>A0A0L0FNX6</accession>
<gene>
    <name evidence="2" type="ORF">SARC_09119</name>
</gene>
<evidence type="ECO:0000313" key="2">
    <source>
        <dbReference type="EMBL" id="KNC78444.1"/>
    </source>
</evidence>
<dbReference type="AlphaFoldDB" id="A0A0L0FNX6"/>
<name>A0A0L0FNX6_9EUKA</name>
<organism evidence="2 3">
    <name type="scientific">Sphaeroforma arctica JP610</name>
    <dbReference type="NCBI Taxonomy" id="667725"/>
    <lineage>
        <taxon>Eukaryota</taxon>
        <taxon>Ichthyosporea</taxon>
        <taxon>Ichthyophonida</taxon>
        <taxon>Sphaeroforma</taxon>
    </lineage>
</organism>
<keyword evidence="3" id="KW-1185">Reference proteome</keyword>
<dbReference type="Proteomes" id="UP000054560">
    <property type="component" value="Unassembled WGS sequence"/>
</dbReference>
<feature type="signal peptide" evidence="1">
    <location>
        <begin position="1"/>
        <end position="17"/>
    </location>
</feature>
<keyword evidence="1" id="KW-0732">Signal</keyword>
<protein>
    <submittedName>
        <fullName evidence="2">Uncharacterized protein</fullName>
    </submittedName>
</protein>
<sequence>MVSRIIASAALVAHTFASSIVARQTVNATVEVNSTNATVGVNSTMVNIASFCTENTATCDTYDFCQTKVDELTNLPYCDSISTVIEAYNDAICITEPVEITCDADLLCKWSTSKGKCVGDNESITIVYEGENVTISNEGVAPQNGTYEHAPSYCRTFTTEIACDAVVGVCEWELADNVETFADECGTKKKTITNTNQLVCTGLEDAACGADLRCEFGNETEGCLGSEKMFLLPTAI</sequence>
<evidence type="ECO:0000313" key="3">
    <source>
        <dbReference type="Proteomes" id="UP000054560"/>
    </source>
</evidence>
<proteinExistence type="predicted"/>
<feature type="chain" id="PRO_5005538799" evidence="1">
    <location>
        <begin position="18"/>
        <end position="236"/>
    </location>
</feature>
<evidence type="ECO:0000256" key="1">
    <source>
        <dbReference type="SAM" id="SignalP"/>
    </source>
</evidence>
<dbReference type="EMBL" id="KQ242487">
    <property type="protein sequence ID" value="KNC78444.1"/>
    <property type="molecule type" value="Genomic_DNA"/>
</dbReference>
<dbReference type="RefSeq" id="XP_014152346.1">
    <property type="nucleotide sequence ID" value="XM_014296871.1"/>
</dbReference>
<dbReference type="GeneID" id="25909623"/>